<dbReference type="PANTHER" id="PTHR20882:SF14">
    <property type="entry name" value="CYTOPLASMIC TRNA 2-THIOLATION PROTEIN 2"/>
    <property type="match status" value="1"/>
</dbReference>
<keyword evidence="5" id="KW-1185">Reference proteome</keyword>
<evidence type="ECO:0000256" key="3">
    <source>
        <dbReference type="HAMAP-Rule" id="MF_03054"/>
    </source>
</evidence>
<comment type="pathway">
    <text evidence="3">tRNA modification; 5-methoxycarbonylmethyl-2-thiouridine-tRNA biosynthesis.</text>
</comment>
<dbReference type="GO" id="GO:0005829">
    <property type="term" value="C:cytosol"/>
    <property type="evidence" value="ECO:0007669"/>
    <property type="project" value="TreeGrafter"/>
</dbReference>
<dbReference type="GO" id="GO:0000049">
    <property type="term" value="F:tRNA binding"/>
    <property type="evidence" value="ECO:0007669"/>
    <property type="project" value="InterPro"/>
</dbReference>
<dbReference type="AlphaFoldDB" id="A0A9P4MZI8"/>
<dbReference type="GO" id="GO:0032447">
    <property type="term" value="P:protein urmylation"/>
    <property type="evidence" value="ECO:0007669"/>
    <property type="project" value="UniProtKB-UniRule"/>
</dbReference>
<dbReference type="Proteomes" id="UP000800093">
    <property type="component" value="Unassembled WGS sequence"/>
</dbReference>
<proteinExistence type="inferred from homology"/>
<dbReference type="InterPro" id="IPR019407">
    <property type="entry name" value="CTU2"/>
</dbReference>
<evidence type="ECO:0000313" key="5">
    <source>
        <dbReference type="Proteomes" id="UP000800093"/>
    </source>
</evidence>
<dbReference type="GO" id="GO:0016779">
    <property type="term" value="F:nucleotidyltransferase activity"/>
    <property type="evidence" value="ECO:0007669"/>
    <property type="project" value="UniProtKB-UniRule"/>
</dbReference>
<reference evidence="5" key="1">
    <citation type="journal article" date="2020" name="Stud. Mycol.">
        <title>101 Dothideomycetes genomes: A test case for predicting lifestyles and emergence of pathogens.</title>
        <authorList>
            <person name="Haridas S."/>
            <person name="Albert R."/>
            <person name="Binder M."/>
            <person name="Bloem J."/>
            <person name="LaButti K."/>
            <person name="Salamov A."/>
            <person name="Andreopoulos B."/>
            <person name="Baker S."/>
            <person name="Barry K."/>
            <person name="Bills G."/>
            <person name="Bluhm B."/>
            <person name="Cannon C."/>
            <person name="Castanera R."/>
            <person name="Culley D."/>
            <person name="Daum C."/>
            <person name="Ezra D."/>
            <person name="Gonzalez J."/>
            <person name="Henrissat B."/>
            <person name="Kuo A."/>
            <person name="Liang C."/>
            <person name="Lipzen A."/>
            <person name="Lutzoni F."/>
            <person name="Magnuson J."/>
            <person name="Mondo S."/>
            <person name="Nolan M."/>
            <person name="Ohm R."/>
            <person name="Pangilinan J."/>
            <person name="Park H.-J."/>
            <person name="Ramirez L."/>
            <person name="Alfaro M."/>
            <person name="Sun H."/>
            <person name="Tritt A."/>
            <person name="Yoshinaga Y."/>
            <person name="Zwiers L.-H."/>
            <person name="Turgeon B."/>
            <person name="Goodwin S."/>
            <person name="Spatafora J."/>
            <person name="Crous P."/>
            <person name="Grigoriev I."/>
        </authorList>
    </citation>
    <scope>NUCLEOTIDE SEQUENCE [LARGE SCALE GENOMIC DNA]</scope>
    <source>
        <strain evidence="5">CBS 304.66</strain>
    </source>
</reference>
<dbReference type="PANTHER" id="PTHR20882">
    <property type="entry name" value="CYTOPLASMIC TRNA 2-THIOLATION PROTEIN 2"/>
    <property type="match status" value="1"/>
</dbReference>
<evidence type="ECO:0000313" key="4">
    <source>
        <dbReference type="EMBL" id="KAF2260337.1"/>
    </source>
</evidence>
<name>A0A9P4MZI8_9PLEO</name>
<gene>
    <name evidence="3" type="primary">NCS2</name>
    <name evidence="3" type="synonym">CTU2</name>
    <name evidence="4" type="ORF">CC78DRAFT_473114</name>
</gene>
<comment type="subcellular location">
    <subcellularLocation>
        <location evidence="3">Cytoplasm</location>
    </subcellularLocation>
</comment>
<dbReference type="GO" id="GO:0002143">
    <property type="term" value="P:tRNA wobble position uridine thiolation"/>
    <property type="evidence" value="ECO:0007669"/>
    <property type="project" value="TreeGrafter"/>
</dbReference>
<dbReference type="HAMAP" id="MF_03054">
    <property type="entry name" value="CTU2"/>
    <property type="match status" value="1"/>
</dbReference>
<accession>A0A9P4MZI8</accession>
<dbReference type="Gene3D" id="3.40.50.620">
    <property type="entry name" value="HUPs"/>
    <property type="match status" value="1"/>
</dbReference>
<sequence>MPSKHIEPPGEEPCRRCKENTFIIVVRSEPLCRDCFIRYVHTKVIKRMESFRVRNADPNRQRKILLPVSFGVSSIPLLNIMDHHLKTQKSKTGRTGFALTILFVDTLGVEKSPANPNLLIQLEERFPDHHYAKVHLEDVFRTEMDDSLLELMPYAEVSKVLPLSEQLAVLINSLTSATARADVISMLKTRLIVQQAQFLGCEGILWGDSTTRLAEKSLTETAKGRGFSLPWQIADGESPYGITFNYPMKDVLKKELVSYVELVQPPLTSLVHREPTNTQISTGSKNTTIDDLMKHYFESVEANFPSIVSNVVRTIGKLEAPYSSSSDSHCKLCKMPVVGGQFGIHGWGGDQEDGLAAPVGNVGQGLCYGCSRSMPQVGR</sequence>
<evidence type="ECO:0000256" key="2">
    <source>
        <dbReference type="ARBA" id="ARBA00022694"/>
    </source>
</evidence>
<dbReference type="Pfam" id="PF10288">
    <property type="entry name" value="CTU2"/>
    <property type="match status" value="1"/>
</dbReference>
<dbReference type="InterPro" id="IPR014729">
    <property type="entry name" value="Rossmann-like_a/b/a_fold"/>
</dbReference>
<comment type="function">
    <text evidence="3">Plays a central role in 2-thiolation of mcm(5)S(2)U at tRNA wobble positions of tRNA(Lys), tRNA(Glu) and tRNA(Gln). May act by forming a heterodimer with NCS6 that ligates sulfur from thiocarboxylated URM1 onto the uridine of tRNAs at wobble position. Prior mcm(5) tRNA modification by the elongator complex is required for 2-thiolation. May also be involved in protein urmylation.</text>
</comment>
<protein>
    <recommendedName>
        <fullName evidence="3">Cytoplasmic tRNA 2-thiolation protein 2</fullName>
    </recommendedName>
</protein>
<evidence type="ECO:0000256" key="1">
    <source>
        <dbReference type="ARBA" id="ARBA00022490"/>
    </source>
</evidence>
<dbReference type="EMBL" id="ML986683">
    <property type="protein sequence ID" value="KAF2260337.1"/>
    <property type="molecule type" value="Genomic_DNA"/>
</dbReference>
<organism evidence="4 5">
    <name type="scientific">Lojkania enalia</name>
    <dbReference type="NCBI Taxonomy" id="147567"/>
    <lineage>
        <taxon>Eukaryota</taxon>
        <taxon>Fungi</taxon>
        <taxon>Dikarya</taxon>
        <taxon>Ascomycota</taxon>
        <taxon>Pezizomycotina</taxon>
        <taxon>Dothideomycetes</taxon>
        <taxon>Pleosporomycetidae</taxon>
        <taxon>Pleosporales</taxon>
        <taxon>Pleosporales incertae sedis</taxon>
        <taxon>Lojkania</taxon>
    </lineage>
</organism>
<comment type="similarity">
    <text evidence="3">Belongs to the CTU2/NCS2 family.</text>
</comment>
<dbReference type="OrthoDB" id="25129at2759"/>
<keyword evidence="2 3" id="KW-0819">tRNA processing</keyword>
<keyword evidence="1 3" id="KW-0963">Cytoplasm</keyword>
<comment type="caution">
    <text evidence="4">The sequence shown here is derived from an EMBL/GenBank/DDBJ whole genome shotgun (WGS) entry which is preliminary data.</text>
</comment>
<dbReference type="GO" id="GO:0016783">
    <property type="term" value="F:sulfurtransferase activity"/>
    <property type="evidence" value="ECO:0007669"/>
    <property type="project" value="TreeGrafter"/>
</dbReference>